<dbReference type="PANTHER" id="PTHR34034:SF2">
    <property type="entry name" value="PROTEIN FAM180A"/>
    <property type="match status" value="1"/>
</dbReference>
<evidence type="ECO:0008006" key="2">
    <source>
        <dbReference type="Google" id="ProtNLM"/>
    </source>
</evidence>
<organism evidence="1">
    <name type="scientific">Xenopus tropicalis</name>
    <name type="common">Western clawed frog</name>
    <name type="synonym">Silurana tropicalis</name>
    <dbReference type="NCBI Taxonomy" id="8364"/>
    <lineage>
        <taxon>Eukaryota</taxon>
        <taxon>Metazoa</taxon>
        <taxon>Chordata</taxon>
        <taxon>Craniata</taxon>
        <taxon>Vertebrata</taxon>
        <taxon>Euteleostomi</taxon>
        <taxon>Amphibia</taxon>
        <taxon>Batrachia</taxon>
        <taxon>Anura</taxon>
        <taxon>Pipoidea</taxon>
        <taxon>Pipidae</taxon>
        <taxon>Xenopodinae</taxon>
        <taxon>Xenopus</taxon>
        <taxon>Silurana</taxon>
    </lineage>
</organism>
<sequence>MAHRDSPVLSTIQQEQPISLLIAFTERYHKTMAHRDSPVLIVYFPSAHRIRRSSAELLNPVLQKSVPEVELLYEFLLSGVKLNRDQVMTLQDPELSSLRKATTFHVICNDVIPKSLSDIRRLGARLSHAQGPLKRQDFERTLLTMAYTALKTPQSNTDHQQKIWLDSLTELFVALRRDLMFPYHREGGQ</sequence>
<reference evidence="1" key="2">
    <citation type="submission" date="2021-03" db="UniProtKB">
        <authorList>
            <consortium name="Ensembl"/>
        </authorList>
    </citation>
    <scope>IDENTIFICATION</scope>
</reference>
<dbReference type="PANTHER" id="PTHR34034">
    <property type="entry name" value="PROTEIN FAM180A-RELATED"/>
    <property type="match status" value="1"/>
</dbReference>
<protein>
    <recommendedName>
        <fullName evidence="2">Family with sequence similarity 180 member A</fullName>
    </recommendedName>
</protein>
<dbReference type="Pfam" id="PF15173">
    <property type="entry name" value="FAM180"/>
    <property type="match status" value="1"/>
</dbReference>
<dbReference type="GeneTree" id="ENSGT00940000154479"/>
<dbReference type="Bgee" id="ENSXETG00000010609">
    <property type="expression patterns" value="Expressed in multicellular organism and 1 other cell type or tissue"/>
</dbReference>
<name>A0A803K9Z0_XENTR</name>
<accession>A0A803K9Z0</accession>
<reference evidence="1" key="1">
    <citation type="journal article" date="2010" name="Science">
        <title>The genome of the Western clawed frog Xenopus tropicalis.</title>
        <authorList>
            <person name="Hellsten U."/>
            <person name="Harland R.M."/>
            <person name="Gilchrist M.J."/>
            <person name="Hendrix D."/>
            <person name="Jurka J."/>
            <person name="Kapitonov V."/>
            <person name="Ovcharenko I."/>
            <person name="Putnam N.H."/>
            <person name="Shu S."/>
            <person name="Taher L."/>
            <person name="Blitz I.L."/>
            <person name="Blumberg B."/>
            <person name="Dichmann D.S."/>
            <person name="Dubchak I."/>
            <person name="Amaya E."/>
            <person name="Detter J.C."/>
            <person name="Fletcher R."/>
            <person name="Gerhard D.S."/>
            <person name="Goodstein D."/>
            <person name="Graves T."/>
            <person name="Grigoriev I.V."/>
            <person name="Grimwood J."/>
            <person name="Kawashima T."/>
            <person name="Lindquist E."/>
            <person name="Lucas S.M."/>
            <person name="Mead P.E."/>
            <person name="Mitros T."/>
            <person name="Ogino H."/>
            <person name="Ohta Y."/>
            <person name="Poliakov A.V."/>
            <person name="Pollet N."/>
            <person name="Robert J."/>
            <person name="Salamov A."/>
            <person name="Sater A.K."/>
            <person name="Schmutz J."/>
            <person name="Terry A."/>
            <person name="Vize P.D."/>
            <person name="Warren W.C."/>
            <person name="Wells D."/>
            <person name="Wills A."/>
            <person name="Wilson R.K."/>
            <person name="Zimmerman L.B."/>
            <person name="Zorn A.M."/>
            <person name="Grainger R."/>
            <person name="Grammer T."/>
            <person name="Khokha M.K."/>
            <person name="Richardson P.M."/>
            <person name="Rokhsar D.S."/>
        </authorList>
    </citation>
    <scope>NUCLEOTIDE SEQUENCE [LARGE SCALE GENOMIC DNA]</scope>
    <source>
        <strain evidence="1">Nigerian</strain>
    </source>
</reference>
<dbReference type="InParanoid" id="A0A803K9Z0"/>
<dbReference type="Ensembl" id="ENSXETT00000117265">
    <property type="protein sequence ID" value="ENSXETP00000117155"/>
    <property type="gene ID" value="ENSXETG00000010609"/>
</dbReference>
<evidence type="ECO:0000313" key="1">
    <source>
        <dbReference type="Ensembl" id="ENSXETP00000117155"/>
    </source>
</evidence>
<proteinExistence type="predicted"/>
<dbReference type="InterPro" id="IPR029170">
    <property type="entry name" value="FAM180"/>
</dbReference>
<dbReference type="AlphaFoldDB" id="A0A803K9Z0"/>